<feature type="domain" description="Disease resistance protein winged helix" evidence="4">
    <location>
        <begin position="337"/>
        <end position="399"/>
    </location>
</feature>
<evidence type="ECO:0000313" key="6">
    <source>
        <dbReference type="EnsemblPlants" id="LPERR12G01470.1"/>
    </source>
</evidence>
<evidence type="ECO:0000259" key="5">
    <source>
        <dbReference type="Pfam" id="PF23598"/>
    </source>
</evidence>
<dbReference type="Pfam" id="PF23598">
    <property type="entry name" value="LRR_14"/>
    <property type="match status" value="2"/>
</dbReference>
<dbReference type="Pfam" id="PF23559">
    <property type="entry name" value="WHD_DRP"/>
    <property type="match status" value="1"/>
</dbReference>
<dbReference type="PRINTS" id="PR00364">
    <property type="entry name" value="DISEASERSIST"/>
</dbReference>
<evidence type="ECO:0000259" key="4">
    <source>
        <dbReference type="Pfam" id="PF23559"/>
    </source>
</evidence>
<dbReference type="Gene3D" id="1.10.10.10">
    <property type="entry name" value="Winged helix-like DNA-binding domain superfamily/Winged helix DNA-binding domain"/>
    <property type="match status" value="1"/>
</dbReference>
<name>A0A0D9XWE9_9ORYZ</name>
<dbReference type="Pfam" id="PF00931">
    <property type="entry name" value="NB-ARC"/>
    <property type="match status" value="1"/>
</dbReference>
<dbReference type="InterPro" id="IPR027417">
    <property type="entry name" value="P-loop_NTPase"/>
</dbReference>
<evidence type="ECO:0000256" key="2">
    <source>
        <dbReference type="ARBA" id="ARBA00022821"/>
    </source>
</evidence>
<dbReference type="Proteomes" id="UP000032180">
    <property type="component" value="Chromosome 12"/>
</dbReference>
<reference evidence="6 7" key="1">
    <citation type="submission" date="2012-08" db="EMBL/GenBank/DDBJ databases">
        <title>Oryza genome evolution.</title>
        <authorList>
            <person name="Wing R.A."/>
        </authorList>
    </citation>
    <scope>NUCLEOTIDE SEQUENCE</scope>
</reference>
<evidence type="ECO:0000259" key="3">
    <source>
        <dbReference type="Pfam" id="PF00931"/>
    </source>
</evidence>
<proteinExistence type="predicted"/>
<reference evidence="7" key="2">
    <citation type="submission" date="2013-12" db="EMBL/GenBank/DDBJ databases">
        <authorList>
            <person name="Yu Y."/>
            <person name="Lee S."/>
            <person name="de Baynast K."/>
            <person name="Wissotski M."/>
            <person name="Liu L."/>
            <person name="Talag J."/>
            <person name="Goicoechea J."/>
            <person name="Angelova A."/>
            <person name="Jetty R."/>
            <person name="Kudrna D."/>
            <person name="Golser W."/>
            <person name="Rivera L."/>
            <person name="Zhang J."/>
            <person name="Wing R."/>
        </authorList>
    </citation>
    <scope>NUCLEOTIDE SEQUENCE</scope>
</reference>
<dbReference type="SUPFAM" id="SSF52058">
    <property type="entry name" value="L domain-like"/>
    <property type="match status" value="1"/>
</dbReference>
<dbReference type="eggNOG" id="KOG4658">
    <property type="taxonomic scope" value="Eukaryota"/>
</dbReference>
<dbReference type="PANTHER" id="PTHR36766">
    <property type="entry name" value="PLANT BROAD-SPECTRUM MILDEW RESISTANCE PROTEIN RPW8"/>
    <property type="match status" value="1"/>
</dbReference>
<dbReference type="InterPro" id="IPR055414">
    <property type="entry name" value="LRR_R13L4/SHOC2-like"/>
</dbReference>
<dbReference type="Gene3D" id="3.40.50.300">
    <property type="entry name" value="P-loop containing nucleotide triphosphate hydrolases"/>
    <property type="match status" value="1"/>
</dbReference>
<dbReference type="InterPro" id="IPR058922">
    <property type="entry name" value="WHD_DRP"/>
</dbReference>
<protein>
    <submittedName>
        <fullName evidence="6">Uncharacterized protein</fullName>
    </submittedName>
</protein>
<feature type="domain" description="Disease resistance R13L4/SHOC-2-like LRR" evidence="5">
    <location>
        <begin position="489"/>
        <end position="586"/>
    </location>
</feature>
<dbReference type="Gramene" id="LPERR12G01470.1">
    <property type="protein sequence ID" value="LPERR12G01470.1"/>
    <property type="gene ID" value="LPERR12G01470"/>
</dbReference>
<dbReference type="HOGENOM" id="CLU_000837_8_1_1"/>
<dbReference type="GO" id="GO:0042742">
    <property type="term" value="P:defense response to bacterium"/>
    <property type="evidence" value="ECO:0007669"/>
    <property type="project" value="UniProtKB-ARBA"/>
</dbReference>
<dbReference type="EnsemblPlants" id="LPERR12G01470.1">
    <property type="protein sequence ID" value="LPERR12G01470.1"/>
    <property type="gene ID" value="LPERR12G01470"/>
</dbReference>
<dbReference type="PANTHER" id="PTHR36766:SF34">
    <property type="entry name" value="NB-ARC DOMAIN-CONTAINING PROTEIN"/>
    <property type="match status" value="1"/>
</dbReference>
<dbReference type="InterPro" id="IPR036388">
    <property type="entry name" value="WH-like_DNA-bd_sf"/>
</dbReference>
<dbReference type="GO" id="GO:0009626">
    <property type="term" value="P:plant-type hypersensitive response"/>
    <property type="evidence" value="ECO:0007669"/>
    <property type="project" value="UniProtKB-ARBA"/>
</dbReference>
<dbReference type="Gene3D" id="3.80.10.10">
    <property type="entry name" value="Ribonuclease Inhibitor"/>
    <property type="match status" value="1"/>
</dbReference>
<reference evidence="6" key="3">
    <citation type="submission" date="2015-04" db="UniProtKB">
        <authorList>
            <consortium name="EnsemblPlants"/>
        </authorList>
    </citation>
    <scope>IDENTIFICATION</scope>
</reference>
<accession>A0A0D9XWE9</accession>
<keyword evidence="2" id="KW-0611">Plant defense</keyword>
<evidence type="ECO:0000256" key="1">
    <source>
        <dbReference type="ARBA" id="ARBA00022737"/>
    </source>
</evidence>
<dbReference type="GO" id="GO:0002758">
    <property type="term" value="P:innate immune response-activating signaling pathway"/>
    <property type="evidence" value="ECO:0007669"/>
    <property type="project" value="UniProtKB-ARBA"/>
</dbReference>
<dbReference type="InterPro" id="IPR042197">
    <property type="entry name" value="Apaf_helical"/>
</dbReference>
<dbReference type="InterPro" id="IPR002182">
    <property type="entry name" value="NB-ARC"/>
</dbReference>
<dbReference type="FunFam" id="1.10.10.10:FF:000322">
    <property type="entry name" value="Probable disease resistance protein At1g63360"/>
    <property type="match status" value="1"/>
</dbReference>
<sequence length="746" mass="84940">MVTIILSLNIVQKPKSIMFRCKIAQKIKSINARFAAIVKQRSNVNIVVNSLQMHEVVRNERRTFGELSLLGSVEVSKISTRDKEKDSIVSKLLEFNEGDKVLTVSIIGLGGSGKTTLAKHICHDDRIKTHFRATYWVHVSREFNMEKLIGKLFEAITGKKFDLHSQQHIIDVVSDKLRGERFLLVLDDAWHDSQHDWEQFMVYVYNGGSGSKILLTTRDKQVADAVKSRFLFNLAFLSEVDSWNLFQQSSGLVEKDMIAEFIQVGKEIVSKCGGVPLAVKTLAGILSEKKEIHTWRAIRGSNLWNVKDIEDRVFASLKLSYLHLQDHLKPCFTYCSIFPKGSVINKDTLIAQWITHGFINTSNGKRPEDTGSDYFDSLVKDKMVTTLPKNMTRNHTRRCIYLSLINCTEKVNWGLFKNIHAIHVSGGNPSFGKEIKKHRRVCSVILEDIIVSSFPLFILKFEYLGYLRIFETFQKLFQAARICRHFMLQIALLPESIGMLKKLRTLELWRAHDLKNLPQSIGDCRNLQSLHLSSCKRLSEIPNSIGKLEDLRSLVIIYNANLQHIPLESVGKLRNLRMIELECCGNIQDVPSSFAFQQLHTLKLSQSNITMLPQCITLMENLDYIDLGYCLRLEELPKGIVNLKRLEVLHLMGCDKLRCLPSGFGRLTRLKRLGLFVIGCGGDDARISELRNLGQISGDMVIMNIKHSKDADDAENTHLKQNSNIESLALSWGREVEEHTEDYCGN</sequence>
<feature type="domain" description="Disease resistance R13L4/SHOC-2-like LRR" evidence="5">
    <location>
        <begin position="598"/>
        <end position="730"/>
    </location>
</feature>
<feature type="domain" description="NB-ARC" evidence="3">
    <location>
        <begin position="82"/>
        <end position="249"/>
    </location>
</feature>
<keyword evidence="1" id="KW-0677">Repeat</keyword>
<dbReference type="SUPFAM" id="SSF52540">
    <property type="entry name" value="P-loop containing nucleoside triphosphate hydrolases"/>
    <property type="match status" value="1"/>
</dbReference>
<dbReference type="AlphaFoldDB" id="A0A0D9XWE9"/>
<evidence type="ECO:0000313" key="7">
    <source>
        <dbReference type="Proteomes" id="UP000032180"/>
    </source>
</evidence>
<dbReference type="Gene3D" id="1.10.8.430">
    <property type="entry name" value="Helical domain of apoptotic protease-activating factors"/>
    <property type="match status" value="1"/>
</dbReference>
<organism evidence="6 7">
    <name type="scientific">Leersia perrieri</name>
    <dbReference type="NCBI Taxonomy" id="77586"/>
    <lineage>
        <taxon>Eukaryota</taxon>
        <taxon>Viridiplantae</taxon>
        <taxon>Streptophyta</taxon>
        <taxon>Embryophyta</taxon>
        <taxon>Tracheophyta</taxon>
        <taxon>Spermatophyta</taxon>
        <taxon>Magnoliopsida</taxon>
        <taxon>Liliopsida</taxon>
        <taxon>Poales</taxon>
        <taxon>Poaceae</taxon>
        <taxon>BOP clade</taxon>
        <taxon>Oryzoideae</taxon>
        <taxon>Oryzeae</taxon>
        <taxon>Oryzinae</taxon>
        <taxon>Leersia</taxon>
    </lineage>
</organism>
<dbReference type="InterPro" id="IPR032675">
    <property type="entry name" value="LRR_dom_sf"/>
</dbReference>
<dbReference type="FunFam" id="3.40.50.300:FF:001091">
    <property type="entry name" value="Probable disease resistance protein At1g61300"/>
    <property type="match status" value="1"/>
</dbReference>
<dbReference type="STRING" id="77586.A0A0D9XWE9"/>
<keyword evidence="7" id="KW-1185">Reference proteome</keyword>
<dbReference type="GO" id="GO:0043531">
    <property type="term" value="F:ADP binding"/>
    <property type="evidence" value="ECO:0007669"/>
    <property type="project" value="InterPro"/>
</dbReference>